<evidence type="ECO:0000313" key="3">
    <source>
        <dbReference type="EMBL" id="KAK4501020.1"/>
    </source>
</evidence>
<accession>A0ABR0EHP3</accession>
<name>A0ABR0EHP3_ZASCE</name>
<dbReference type="InterPro" id="IPR002347">
    <property type="entry name" value="SDR_fam"/>
</dbReference>
<dbReference type="SUPFAM" id="SSF51735">
    <property type="entry name" value="NAD(P)-binding Rossmann-fold domains"/>
    <property type="match status" value="1"/>
</dbReference>
<dbReference type="PANTHER" id="PTHR24320:SF152">
    <property type="entry name" value="SHORT-CHAIN DEHYDROGENASE_REDUCTASE FAMILY PROTEIN"/>
    <property type="match status" value="1"/>
</dbReference>
<dbReference type="InterPro" id="IPR036291">
    <property type="entry name" value="NAD(P)-bd_dom_sf"/>
</dbReference>
<dbReference type="Proteomes" id="UP001305779">
    <property type="component" value="Unassembled WGS sequence"/>
</dbReference>
<proteinExistence type="inferred from homology"/>
<organism evidence="3 4">
    <name type="scientific">Zasmidium cellare</name>
    <name type="common">Wine cellar mold</name>
    <name type="synonym">Racodium cellare</name>
    <dbReference type="NCBI Taxonomy" id="395010"/>
    <lineage>
        <taxon>Eukaryota</taxon>
        <taxon>Fungi</taxon>
        <taxon>Dikarya</taxon>
        <taxon>Ascomycota</taxon>
        <taxon>Pezizomycotina</taxon>
        <taxon>Dothideomycetes</taxon>
        <taxon>Dothideomycetidae</taxon>
        <taxon>Mycosphaerellales</taxon>
        <taxon>Mycosphaerellaceae</taxon>
        <taxon>Zasmidium</taxon>
    </lineage>
</organism>
<gene>
    <name evidence="3" type="ORF">PRZ48_006826</name>
</gene>
<dbReference type="PRINTS" id="PR00081">
    <property type="entry name" value="GDHRDH"/>
</dbReference>
<comment type="similarity">
    <text evidence="1">Belongs to the short-chain dehydrogenases/reductases (SDR) family.</text>
</comment>
<keyword evidence="4" id="KW-1185">Reference proteome</keyword>
<dbReference type="Gene3D" id="3.40.50.720">
    <property type="entry name" value="NAD(P)-binding Rossmann-like Domain"/>
    <property type="match status" value="1"/>
</dbReference>
<evidence type="ECO:0000256" key="1">
    <source>
        <dbReference type="ARBA" id="ARBA00006484"/>
    </source>
</evidence>
<dbReference type="Pfam" id="PF00106">
    <property type="entry name" value="adh_short"/>
    <property type="match status" value="1"/>
</dbReference>
<sequence>MSYKSTIVVTGGQTGLGYEAARVIAKERPNSQIIISSRSSGEEAAKTINQELRQSNVKYLKLDLGSLNDVRKFADQVIAIGLPISVLVFNAGIQLPNGVAYTTDGLETTFGVNHVGHALLFHLLQPHLSNNARVILTSSGTHDPAQKSGLPDAKYVTAELLAHPDEATMKYAGRQRYATSKLCNVLWAYALDRQRTKAKSNITVTAFDPGLMPGTGLARDASAVEKFLWHRVLPHIIPLLRVLISPNIHTPHESGRNLARLAVSSEVEGVSGKYFEAEKSINSSKDSYDESKQQDLWNWTVEFVARDKAEVEAFQSLNQGTKA</sequence>
<dbReference type="PANTHER" id="PTHR24320">
    <property type="entry name" value="RETINOL DEHYDROGENASE"/>
    <property type="match status" value="1"/>
</dbReference>
<protein>
    <recommendedName>
        <fullName evidence="5">NAD(P)-binding protein</fullName>
    </recommendedName>
</protein>
<reference evidence="3 4" key="1">
    <citation type="journal article" date="2023" name="G3 (Bethesda)">
        <title>A chromosome-level genome assembly of Zasmidium syzygii isolated from banana leaves.</title>
        <authorList>
            <person name="van Westerhoven A.C."/>
            <person name="Mehrabi R."/>
            <person name="Talebi R."/>
            <person name="Steentjes M.B.F."/>
            <person name="Corcolon B."/>
            <person name="Chong P.A."/>
            <person name="Kema G.H.J."/>
            <person name="Seidl M.F."/>
        </authorList>
    </citation>
    <scope>NUCLEOTIDE SEQUENCE [LARGE SCALE GENOMIC DNA]</scope>
    <source>
        <strain evidence="3 4">P124</strain>
    </source>
</reference>
<dbReference type="EMBL" id="JAXOVC010000005">
    <property type="protein sequence ID" value="KAK4501020.1"/>
    <property type="molecule type" value="Genomic_DNA"/>
</dbReference>
<comment type="caution">
    <text evidence="3">The sequence shown here is derived from an EMBL/GenBank/DDBJ whole genome shotgun (WGS) entry which is preliminary data.</text>
</comment>
<keyword evidence="2" id="KW-0560">Oxidoreductase</keyword>
<evidence type="ECO:0000256" key="2">
    <source>
        <dbReference type="ARBA" id="ARBA00023002"/>
    </source>
</evidence>
<evidence type="ECO:0000313" key="4">
    <source>
        <dbReference type="Proteomes" id="UP001305779"/>
    </source>
</evidence>
<evidence type="ECO:0008006" key="5">
    <source>
        <dbReference type="Google" id="ProtNLM"/>
    </source>
</evidence>